<keyword evidence="2" id="KW-1185">Reference proteome</keyword>
<reference evidence="2" key="2">
    <citation type="submission" date="2020-03" db="EMBL/GenBank/DDBJ databases">
        <title>Complete Genome Sequences of Extremely Thermoacidophilic, Metal-Mobilizing Type-Strain Members of the Archaeal Family Sulfolobaceae: Acidianus brierleyi DSM-1651T, Acidianus sulfidivorans DSM-18786T, Metallosphaera hakonensis DSM-7519T, and Metallosphaera prunae DSM-10039T.</title>
        <authorList>
            <person name="Counts J.A."/>
            <person name="Kelly R.M."/>
        </authorList>
    </citation>
    <scope>NUCLEOTIDE SEQUENCE [LARGE SCALE GENOMIC DNA]</scope>
    <source>
        <strain evidence="2">HO1-1</strain>
    </source>
</reference>
<proteinExistence type="predicted"/>
<dbReference type="OrthoDB" id="34739at2157"/>
<dbReference type="GeneID" id="36834984"/>
<dbReference type="AlphaFoldDB" id="A0A2U9ITW0"/>
<protein>
    <recommendedName>
        <fullName evidence="3">Aminopeptidase</fullName>
    </recommendedName>
</protein>
<evidence type="ECO:0008006" key="3">
    <source>
        <dbReference type="Google" id="ProtNLM"/>
    </source>
</evidence>
<dbReference type="STRING" id="1293036.GCA_001315825_01894"/>
<name>A0A2U9ITW0_9CREN</name>
<sequence length="432" mass="49193">MRSYYLLAGSLEEKKEIERIRGVVEDVSDEIRIYNERIMSWNLKYSELNINGKKIKHEVLPYSPTVSIRGSLTNDPLDCGPNKILIEKSTSFSDIYYDLALAKVNGCSGVLISDDVRVPSISLPYLQDGPTPPPLPIIIAKEVSLKRGSLIEIDVEVKNETTYCYTIHAIRNGGNKKILLISNHDTWLSRDDVKVMSSDLFTKINNNDNIQWEYISMSGIESGAPGYASLYWGYTARRLAHKLAYADLSIEIRSGRKSIQFSPGLKNGEFRGTLIDPFTISFELLKARIPSIVLNTDLNDNENISIVQHLAKLNYIFNTKHLIHDLLEDYQILPAEIKAMASNFIDVNEERPSLLKFVNRYLVLPGEVKYGLFHKSIAVRKSYKYKYTFAEGYPSMAINGTDSINKIFFSEMDKTITDTYIDELYAYLKEFL</sequence>
<dbReference type="EMBL" id="CP029287">
    <property type="protein sequence ID" value="AWR99415.1"/>
    <property type="molecule type" value="Genomic_DNA"/>
</dbReference>
<reference evidence="2" key="3">
    <citation type="submission" date="2020-03" db="EMBL/GenBank/DDBJ databases">
        <title>Sequencing and Assembly of Multiple Reported Metal-Biooxidizing Members of the Extremely Thermoacidophilic Archaeal Family Sulfolobaceae.</title>
        <authorList>
            <person name="Counts J.A."/>
            <person name="Kelly R.M."/>
        </authorList>
    </citation>
    <scope>NUCLEOTIDE SEQUENCE [LARGE SCALE GENOMIC DNA]</scope>
    <source>
        <strain evidence="2">HO1-1</strain>
    </source>
</reference>
<gene>
    <name evidence="1" type="ORF">DFR87_06540</name>
</gene>
<organism evidence="1 2">
    <name type="scientific">Metallosphaera hakonensis JCM 8857 = DSM 7519</name>
    <dbReference type="NCBI Taxonomy" id="1293036"/>
    <lineage>
        <taxon>Archaea</taxon>
        <taxon>Thermoproteota</taxon>
        <taxon>Thermoprotei</taxon>
        <taxon>Sulfolobales</taxon>
        <taxon>Sulfolobaceae</taxon>
        <taxon>Metallosphaera</taxon>
    </lineage>
</organism>
<dbReference type="RefSeq" id="WP_110369172.1">
    <property type="nucleotide sequence ID" value="NZ_CP029287.2"/>
</dbReference>
<dbReference type="Proteomes" id="UP000247586">
    <property type="component" value="Chromosome"/>
</dbReference>
<evidence type="ECO:0000313" key="1">
    <source>
        <dbReference type="EMBL" id="AWR99415.1"/>
    </source>
</evidence>
<dbReference type="KEGG" id="mhk:DFR87_06540"/>
<reference evidence="1 2" key="1">
    <citation type="submission" date="2018-05" db="EMBL/GenBank/DDBJ databases">
        <title>Complete Genome Sequences of Extremely Thermoacidophilic, Metal-Mobilizing Type-Strain Members of the Archaeal Family Sulfolobaceae: Acidianus brierleyi DSM-1651T, Acidianus sulfidivorans DSM-18786T, Metallosphaera hakonensis DSM-7519T, and Metallosphaera prunae DSM-10039T.</title>
        <authorList>
            <person name="Counts J.A."/>
            <person name="Kelly R.M."/>
        </authorList>
    </citation>
    <scope>NUCLEOTIDE SEQUENCE [LARGE SCALE GENOMIC DNA]</scope>
    <source>
        <strain evidence="1 2">HO1-1</strain>
    </source>
</reference>
<accession>A0A2U9ITW0</accession>
<evidence type="ECO:0000313" key="2">
    <source>
        <dbReference type="Proteomes" id="UP000247586"/>
    </source>
</evidence>